<sequence>MPVNSPTRAKINAVDSSIKNSLNSKLLLYQKRVVIFKKFSLMIAKIRF</sequence>
<protein>
    <submittedName>
        <fullName evidence="1">Uncharacterized protein</fullName>
    </submittedName>
</protein>
<evidence type="ECO:0000313" key="2">
    <source>
        <dbReference type="Proteomes" id="UP000003358"/>
    </source>
</evidence>
<reference evidence="1 2" key="1">
    <citation type="journal article" date="2013" name="Pathog. Dis.">
        <title>Genome sequences of 65 Helicobacter pylori strains isolated from asymptomatic individuals and patients with gastric cancer, peptic ulcer disease, or gastritis.</title>
        <authorList>
            <person name="Blanchard T.G."/>
            <person name="Czinn S.J."/>
            <person name="Correa P."/>
            <person name="Nakazawa T."/>
            <person name="Keelan M."/>
            <person name="Morningstar L."/>
            <person name="Santana-Cruz I."/>
            <person name="Maroo A."/>
            <person name="McCracken C."/>
            <person name="Shefchek K."/>
            <person name="Daugherty S."/>
            <person name="Song Y."/>
            <person name="Fraser C.M."/>
            <person name="Fricke W.F."/>
        </authorList>
    </citation>
    <scope>NUCLEOTIDE SEQUENCE [LARGE SCALE GENOMIC DNA]</scope>
    <source>
        <strain evidence="1 2">NQ4200</strain>
    </source>
</reference>
<accession>J0IZU4</accession>
<comment type="caution">
    <text evidence="1">The sequence shown here is derived from an EMBL/GenBank/DDBJ whole genome shotgun (WGS) entry which is preliminary data.</text>
</comment>
<name>J0IZU4_HELPX</name>
<organism evidence="1 2">
    <name type="scientific">Helicobacter pylori NQ4200</name>
    <dbReference type="NCBI Taxonomy" id="992024"/>
    <lineage>
        <taxon>Bacteria</taxon>
        <taxon>Pseudomonadati</taxon>
        <taxon>Campylobacterota</taxon>
        <taxon>Epsilonproteobacteria</taxon>
        <taxon>Campylobacterales</taxon>
        <taxon>Helicobacteraceae</taxon>
        <taxon>Helicobacter</taxon>
    </lineage>
</organism>
<dbReference type="EMBL" id="AKNS01000002">
    <property type="protein sequence ID" value="EJB30797.1"/>
    <property type="molecule type" value="Genomic_DNA"/>
</dbReference>
<gene>
    <name evidence="1" type="ORF">HPNQ4200_0127</name>
</gene>
<proteinExistence type="predicted"/>
<dbReference type="AlphaFoldDB" id="J0IZU4"/>
<dbReference type="Proteomes" id="UP000003358">
    <property type="component" value="Unassembled WGS sequence"/>
</dbReference>
<evidence type="ECO:0000313" key="1">
    <source>
        <dbReference type="EMBL" id="EJB30797.1"/>
    </source>
</evidence>